<feature type="non-terminal residue" evidence="1">
    <location>
        <position position="1"/>
    </location>
</feature>
<name>X1DKB9_9ZZZZ</name>
<comment type="caution">
    <text evidence="1">The sequence shown here is derived from an EMBL/GenBank/DDBJ whole genome shotgun (WGS) entry which is preliminary data.</text>
</comment>
<organism evidence="1">
    <name type="scientific">marine sediment metagenome</name>
    <dbReference type="NCBI Taxonomy" id="412755"/>
    <lineage>
        <taxon>unclassified sequences</taxon>
        <taxon>metagenomes</taxon>
        <taxon>ecological metagenomes</taxon>
    </lineage>
</organism>
<sequence length="59" mass="7111">TDVPFGERKGKFFGEMSIEYLWPVYHDDEFICLHERAEAHYHLPWADRFKQGTISYSKM</sequence>
<proteinExistence type="predicted"/>
<gene>
    <name evidence="1" type="ORF">S01H4_55769</name>
</gene>
<dbReference type="AlphaFoldDB" id="X1DKB9"/>
<accession>X1DKB9</accession>
<dbReference type="EMBL" id="BART01032230">
    <property type="protein sequence ID" value="GAH08730.1"/>
    <property type="molecule type" value="Genomic_DNA"/>
</dbReference>
<reference evidence="1" key="1">
    <citation type="journal article" date="2014" name="Front. Microbiol.">
        <title>High frequency of phylogenetically diverse reductive dehalogenase-homologous genes in deep subseafloor sedimentary metagenomes.</title>
        <authorList>
            <person name="Kawai M."/>
            <person name="Futagami T."/>
            <person name="Toyoda A."/>
            <person name="Takaki Y."/>
            <person name="Nishi S."/>
            <person name="Hori S."/>
            <person name="Arai W."/>
            <person name="Tsubouchi T."/>
            <person name="Morono Y."/>
            <person name="Uchiyama I."/>
            <person name="Ito T."/>
            <person name="Fujiyama A."/>
            <person name="Inagaki F."/>
            <person name="Takami H."/>
        </authorList>
    </citation>
    <scope>NUCLEOTIDE SEQUENCE</scope>
    <source>
        <strain evidence="1">Expedition CK06-06</strain>
    </source>
</reference>
<protein>
    <submittedName>
        <fullName evidence="1">Uncharacterized protein</fullName>
    </submittedName>
</protein>
<evidence type="ECO:0000313" key="1">
    <source>
        <dbReference type="EMBL" id="GAH08730.1"/>
    </source>
</evidence>